<dbReference type="InterPro" id="IPR013785">
    <property type="entry name" value="Aldolase_TIM"/>
</dbReference>
<protein>
    <submittedName>
        <fullName evidence="12">Putative nitrogenase cofactor biosynthesis protein NifB</fullName>
    </submittedName>
</protein>
<evidence type="ECO:0000256" key="6">
    <source>
        <dbReference type="ARBA" id="ARBA00022723"/>
    </source>
</evidence>
<evidence type="ECO:0000313" key="12">
    <source>
        <dbReference type="EMBL" id="EFQ04691.1"/>
    </source>
</evidence>
<reference evidence="12 13" key="1">
    <citation type="submission" date="2010-08" db="EMBL/GenBank/DDBJ databases">
        <authorList>
            <person name="Weinstock G."/>
            <person name="Sodergren E."/>
            <person name="Clifton S."/>
            <person name="Fulton L."/>
            <person name="Fulton B."/>
            <person name="Courtney L."/>
            <person name="Fronick C."/>
            <person name="Harrison M."/>
            <person name="Strong C."/>
            <person name="Farmer C."/>
            <person name="Delahaunty K."/>
            <person name="Markovic C."/>
            <person name="Hall O."/>
            <person name="Minx P."/>
            <person name="Tomlinson C."/>
            <person name="Mitreva M."/>
            <person name="Hou S."/>
            <person name="Chen J."/>
            <person name="Wollam A."/>
            <person name="Pepin K.H."/>
            <person name="Johnson M."/>
            <person name="Bhonagiri V."/>
            <person name="Zhang X."/>
            <person name="Suruliraj S."/>
            <person name="Warren W."/>
            <person name="Chinwalla A."/>
            <person name="Mardis E.R."/>
            <person name="Wilson R.K."/>
        </authorList>
    </citation>
    <scope>NUCLEOTIDE SEQUENCE [LARGE SCALE GENOMIC DNA]</scope>
    <source>
        <strain evidence="12 13">F0359</strain>
    </source>
</reference>
<dbReference type="AlphaFoldDB" id="E2ZAI0"/>
<keyword evidence="9" id="KW-0535">Nitrogen fixation</keyword>
<dbReference type="Pfam" id="PF04055">
    <property type="entry name" value="Radical_SAM"/>
    <property type="match status" value="1"/>
</dbReference>
<proteinExistence type="inferred from homology"/>
<dbReference type="UniPathway" id="UPA00782"/>
<evidence type="ECO:0000259" key="11">
    <source>
        <dbReference type="PROSITE" id="PS51918"/>
    </source>
</evidence>
<dbReference type="GO" id="GO:0046872">
    <property type="term" value="F:metal ion binding"/>
    <property type="evidence" value="ECO:0007669"/>
    <property type="project" value="UniProtKB-KW"/>
</dbReference>
<dbReference type="STRING" id="706434.HMPREF9429_00437"/>
<dbReference type="HOGENOM" id="CLU_027639_1_1_9"/>
<feature type="domain" description="Radical SAM core" evidence="11">
    <location>
        <begin position="1"/>
        <end position="219"/>
    </location>
</feature>
<evidence type="ECO:0000256" key="3">
    <source>
        <dbReference type="ARBA" id="ARBA00006804"/>
    </source>
</evidence>
<dbReference type="SUPFAM" id="SSF102114">
    <property type="entry name" value="Radical SAM enzymes"/>
    <property type="match status" value="1"/>
</dbReference>
<dbReference type="PROSITE" id="PS51918">
    <property type="entry name" value="RADICAL_SAM"/>
    <property type="match status" value="1"/>
</dbReference>
<evidence type="ECO:0000256" key="10">
    <source>
        <dbReference type="ARBA" id="ARBA00023239"/>
    </source>
</evidence>
<evidence type="ECO:0000256" key="8">
    <source>
        <dbReference type="ARBA" id="ARBA00023014"/>
    </source>
</evidence>
<dbReference type="PANTHER" id="PTHR43787:SF13">
    <property type="entry name" value="FEMO COFACTOR BIOSYNTHESIS PROTEIN NIFB"/>
    <property type="match status" value="1"/>
</dbReference>
<organism evidence="12 13">
    <name type="scientific">Megasphaera micronuciformis F0359</name>
    <dbReference type="NCBI Taxonomy" id="706434"/>
    <lineage>
        <taxon>Bacteria</taxon>
        <taxon>Bacillati</taxon>
        <taxon>Bacillota</taxon>
        <taxon>Negativicutes</taxon>
        <taxon>Veillonellales</taxon>
        <taxon>Veillonellaceae</taxon>
        <taxon>Megasphaera</taxon>
    </lineage>
</organism>
<dbReference type="eggNOG" id="COG0535">
    <property type="taxonomic scope" value="Bacteria"/>
</dbReference>
<keyword evidence="8" id="KW-0411">Iron-sulfur</keyword>
<dbReference type="InterPro" id="IPR007197">
    <property type="entry name" value="rSAM"/>
</dbReference>
<keyword evidence="5" id="KW-0949">S-adenosyl-L-methionine</keyword>
<dbReference type="Proteomes" id="UP000003195">
    <property type="component" value="Unassembled WGS sequence"/>
</dbReference>
<comment type="similarity">
    <text evidence="3">Belongs to the radical SAM superfamily. NifB family.</text>
</comment>
<keyword evidence="6" id="KW-0479">Metal-binding</keyword>
<evidence type="ECO:0000256" key="7">
    <source>
        <dbReference type="ARBA" id="ARBA00023004"/>
    </source>
</evidence>
<evidence type="ECO:0000256" key="1">
    <source>
        <dbReference type="ARBA" id="ARBA00001966"/>
    </source>
</evidence>
<dbReference type="PANTHER" id="PTHR43787">
    <property type="entry name" value="FEMO COFACTOR BIOSYNTHESIS PROTEIN NIFB-RELATED"/>
    <property type="match status" value="1"/>
</dbReference>
<keyword evidence="10" id="KW-0456">Lyase</keyword>
<evidence type="ECO:0000256" key="2">
    <source>
        <dbReference type="ARBA" id="ARBA00005155"/>
    </source>
</evidence>
<evidence type="ECO:0000256" key="9">
    <source>
        <dbReference type="ARBA" id="ARBA00023231"/>
    </source>
</evidence>
<dbReference type="GO" id="GO:0016829">
    <property type="term" value="F:lyase activity"/>
    <property type="evidence" value="ECO:0007669"/>
    <property type="project" value="UniProtKB-KW"/>
</dbReference>
<evidence type="ECO:0000256" key="4">
    <source>
        <dbReference type="ARBA" id="ARBA00022485"/>
    </source>
</evidence>
<comment type="pathway">
    <text evidence="2">Cofactor biosynthesis; Fe-Mo cofactor biosynthesis.</text>
</comment>
<dbReference type="Gene3D" id="3.20.20.70">
    <property type="entry name" value="Aldolase class I"/>
    <property type="match status" value="1"/>
</dbReference>
<dbReference type="InterPro" id="IPR058240">
    <property type="entry name" value="rSAM_sf"/>
</dbReference>
<keyword evidence="4" id="KW-0004">4Fe-4S</keyword>
<name>E2ZAI0_9FIRM</name>
<comment type="caution">
    <text evidence="12">The sequence shown here is derived from an EMBL/GenBank/DDBJ whole genome shotgun (WGS) entry which is preliminary data.</text>
</comment>
<keyword evidence="13" id="KW-1185">Reference proteome</keyword>
<comment type="cofactor">
    <cofactor evidence="1">
        <name>[4Fe-4S] cluster</name>
        <dbReference type="ChEBI" id="CHEBI:49883"/>
    </cofactor>
</comment>
<dbReference type="GO" id="GO:0051539">
    <property type="term" value="F:4 iron, 4 sulfur cluster binding"/>
    <property type="evidence" value="ECO:0007669"/>
    <property type="project" value="UniProtKB-KW"/>
</dbReference>
<accession>E2ZAI0</accession>
<keyword evidence="7" id="KW-0408">Iron</keyword>
<sequence length="232" mass="25476">MYDCANENRPGVTQKVYTPDEAVAYLEKLFKDRQDISVIGIAGPGDPMCDADKTLPTFEKCRARFPHLMLCLSTNGLALPEHVDDIVRIGVSHVTVTVNAVTPSVGGKVYAWVRYNGKTYTGEEGAAILLARQDEGIRKLKEAGMIVKINTVVIPGINMDHVPQIAAKAKEWKADIMNCMAMIPVHDTPFAGIETPSKEDIHRVRQFISGSMKQMTHCSRCRADACGKLGCE</sequence>
<dbReference type="EMBL" id="AECS01000011">
    <property type="protein sequence ID" value="EFQ04691.1"/>
    <property type="molecule type" value="Genomic_DNA"/>
</dbReference>
<evidence type="ECO:0000256" key="5">
    <source>
        <dbReference type="ARBA" id="ARBA00022691"/>
    </source>
</evidence>
<evidence type="ECO:0000313" key="13">
    <source>
        <dbReference type="Proteomes" id="UP000003195"/>
    </source>
</evidence>
<gene>
    <name evidence="12" type="ORF">HMPREF9429_00437</name>
</gene>